<keyword evidence="5 9" id="KW-0963">Cytoplasm</keyword>
<dbReference type="OrthoDB" id="9800814at2"/>
<comment type="function">
    <text evidence="8 9">Required for the first step of histidine biosynthesis. May allow the feedback regulation of ATP phosphoribosyltransferase activity by histidine.</text>
</comment>
<dbReference type="PIRSF" id="PIRSF001549">
    <property type="entry name" value="His-tRNA_synth"/>
    <property type="match status" value="1"/>
</dbReference>
<evidence type="ECO:0000313" key="12">
    <source>
        <dbReference type="EMBL" id="PXW86261.1"/>
    </source>
</evidence>
<sequence length="415" mass="47911">MHLYHNTENDLVINVEQIHFRGQIMNKLKKRFITYGYDEIYTSTFEHYDLYANMNGTVNHHEMIKTIDNTGTVLVLRPDITIPITQQIAMNNKEIQEDLRYFYVLDVFRQTAEANEYRESTQAGVEYFGNPAPEADAEIIALAIHLLQDVHVNHFKIELGHAGFFKQLVNEMNIQKQDLNELKQYIQAKNITEIEQLLHRLDVEKDVKDIVTSLPFLYGNPLEVIEQARKLPLNTKMKNTLQNITDIYHVLQSYGVADHIVVDLGLINHMDYYSDMIFQGFIEKVGKPILMGGRYNKLANQFDATIPAIGFACDIDLLLAGIESSLLTKMKPVDIIISYQKKQEDSALDLANKLRNKKVKVLTYPNVTSKNHLPQGMFSIDITENKSIFINDNEETPFTTFEELIRLIQQARERN</sequence>
<dbReference type="AlphaFoldDB" id="A0A2V3VZC9"/>
<evidence type="ECO:0000256" key="1">
    <source>
        <dbReference type="ARBA" id="ARBA00004496"/>
    </source>
</evidence>
<dbReference type="HAMAP" id="MF_00125">
    <property type="entry name" value="HisZ"/>
    <property type="match status" value="1"/>
</dbReference>
<comment type="similarity">
    <text evidence="3 9">Belongs to the class-II aminoacyl-tRNA synthetase family. HisZ subfamily.</text>
</comment>
<evidence type="ECO:0000256" key="8">
    <source>
        <dbReference type="ARBA" id="ARBA00025246"/>
    </source>
</evidence>
<evidence type="ECO:0000256" key="4">
    <source>
        <dbReference type="ARBA" id="ARBA00020397"/>
    </source>
</evidence>
<gene>
    <name evidence="9" type="primary">hisZ</name>
    <name evidence="12" type="ORF">DFR56_10876</name>
</gene>
<keyword evidence="12" id="KW-0808">Transferase</keyword>
<evidence type="ECO:0000259" key="11">
    <source>
        <dbReference type="Pfam" id="PF13393"/>
    </source>
</evidence>
<keyword evidence="6 9" id="KW-0028">Amino-acid biosynthesis</keyword>
<dbReference type="Proteomes" id="UP000247978">
    <property type="component" value="Unassembled WGS sequence"/>
</dbReference>
<dbReference type="CDD" id="cd00773">
    <property type="entry name" value="HisRS-like_core"/>
    <property type="match status" value="1"/>
</dbReference>
<comment type="subunit">
    <text evidence="9">Heteromultimer composed of HisG and HisZ subunits.</text>
</comment>
<comment type="caution">
    <text evidence="12">The sequence shown here is derived from an EMBL/GenBank/DDBJ whole genome shotgun (WGS) entry which is preliminary data.</text>
</comment>
<feature type="binding site" evidence="10">
    <location>
        <begin position="272"/>
        <end position="273"/>
    </location>
    <ligand>
        <name>L-histidine</name>
        <dbReference type="ChEBI" id="CHEBI:57595"/>
    </ligand>
</feature>
<dbReference type="NCBIfam" id="TIGR00443">
    <property type="entry name" value="hisZ_biosyn_reg"/>
    <property type="match status" value="1"/>
</dbReference>
<dbReference type="InterPro" id="IPR004517">
    <property type="entry name" value="HisZ"/>
</dbReference>
<protein>
    <recommendedName>
        <fullName evidence="4 9">ATP phosphoribosyltransferase regulatory subunit</fullName>
    </recommendedName>
</protein>
<evidence type="ECO:0000256" key="2">
    <source>
        <dbReference type="ARBA" id="ARBA00004667"/>
    </source>
</evidence>
<feature type="binding site" evidence="10">
    <location>
        <begin position="79"/>
        <end position="81"/>
    </location>
    <ligand>
        <name>L-histidine</name>
        <dbReference type="ChEBI" id="CHEBI:57595"/>
    </ligand>
</feature>
<evidence type="ECO:0000313" key="13">
    <source>
        <dbReference type="Proteomes" id="UP000247978"/>
    </source>
</evidence>
<organism evidence="12 13">
    <name type="scientific">Pseudogracilibacillus auburnensis</name>
    <dbReference type="NCBI Taxonomy" id="1494959"/>
    <lineage>
        <taxon>Bacteria</taxon>
        <taxon>Bacillati</taxon>
        <taxon>Bacillota</taxon>
        <taxon>Bacilli</taxon>
        <taxon>Bacillales</taxon>
        <taxon>Bacillaceae</taxon>
        <taxon>Pseudogracilibacillus</taxon>
    </lineage>
</organism>
<comment type="miscellaneous">
    <text evidence="9">This function is generally fulfilled by the C-terminal part of HisG, which is missing in some bacteria such as this one.</text>
</comment>
<evidence type="ECO:0000256" key="7">
    <source>
        <dbReference type="ARBA" id="ARBA00023102"/>
    </source>
</evidence>
<dbReference type="GO" id="GO:0004821">
    <property type="term" value="F:histidine-tRNA ligase activity"/>
    <property type="evidence" value="ECO:0007669"/>
    <property type="project" value="TreeGrafter"/>
</dbReference>
<proteinExistence type="inferred from homology"/>
<comment type="subcellular location">
    <subcellularLocation>
        <location evidence="1 9">Cytoplasm</location>
    </subcellularLocation>
</comment>
<dbReference type="PANTHER" id="PTHR43707">
    <property type="entry name" value="HISTIDYL-TRNA SYNTHETASE"/>
    <property type="match status" value="1"/>
</dbReference>
<dbReference type="Gene3D" id="3.30.930.10">
    <property type="entry name" value="Bira Bifunctional Protein, Domain 2"/>
    <property type="match status" value="1"/>
</dbReference>
<dbReference type="GO" id="GO:0000105">
    <property type="term" value="P:L-histidine biosynthetic process"/>
    <property type="evidence" value="ECO:0007669"/>
    <property type="project" value="UniProtKB-UniRule"/>
</dbReference>
<evidence type="ECO:0000256" key="6">
    <source>
        <dbReference type="ARBA" id="ARBA00022605"/>
    </source>
</evidence>
<dbReference type="InterPro" id="IPR004516">
    <property type="entry name" value="HisRS/HisZ"/>
</dbReference>
<keyword evidence="12" id="KW-0328">Glycosyltransferase</keyword>
<dbReference type="EMBL" id="QJJQ01000008">
    <property type="protein sequence ID" value="PXW86261.1"/>
    <property type="molecule type" value="Genomic_DNA"/>
</dbReference>
<dbReference type="GO" id="GO:0140096">
    <property type="term" value="F:catalytic activity, acting on a protein"/>
    <property type="evidence" value="ECO:0007669"/>
    <property type="project" value="UniProtKB-ARBA"/>
</dbReference>
<evidence type="ECO:0000256" key="9">
    <source>
        <dbReference type="HAMAP-Rule" id="MF_00125"/>
    </source>
</evidence>
<feature type="binding site" evidence="10">
    <location>
        <position position="126"/>
    </location>
    <ligand>
        <name>L-histidine</name>
        <dbReference type="ChEBI" id="CHEBI:57595"/>
    </ligand>
</feature>
<keyword evidence="13" id="KW-1185">Reference proteome</keyword>
<dbReference type="GO" id="GO:0016757">
    <property type="term" value="F:glycosyltransferase activity"/>
    <property type="evidence" value="ECO:0007669"/>
    <property type="project" value="UniProtKB-KW"/>
</dbReference>
<dbReference type="Pfam" id="PF13393">
    <property type="entry name" value="tRNA-synt_His"/>
    <property type="match status" value="1"/>
</dbReference>
<dbReference type="GO" id="GO:0005737">
    <property type="term" value="C:cytoplasm"/>
    <property type="evidence" value="ECO:0007669"/>
    <property type="project" value="UniProtKB-SubCell"/>
</dbReference>
<dbReference type="UniPathway" id="UPA00031">
    <property type="reaction ID" value="UER00006"/>
</dbReference>
<feature type="binding site" evidence="10">
    <location>
        <position position="109"/>
    </location>
    <ligand>
        <name>L-histidine</name>
        <dbReference type="ChEBI" id="CHEBI:57595"/>
    </ligand>
</feature>
<dbReference type="InterPro" id="IPR045864">
    <property type="entry name" value="aa-tRNA-synth_II/BPL/LPL"/>
</dbReference>
<feature type="domain" description="Class II Histidinyl-tRNA synthetase (HisRS)-like catalytic core" evidence="11">
    <location>
        <begin position="18"/>
        <end position="316"/>
    </location>
</feature>
<evidence type="ECO:0000256" key="3">
    <source>
        <dbReference type="ARBA" id="ARBA00005539"/>
    </source>
</evidence>
<evidence type="ECO:0000256" key="10">
    <source>
        <dbReference type="PIRSR" id="PIRSR001549-1"/>
    </source>
</evidence>
<dbReference type="InterPro" id="IPR041715">
    <property type="entry name" value="HisRS-like_core"/>
</dbReference>
<keyword evidence="7 9" id="KW-0368">Histidine biosynthesis</keyword>
<dbReference type="PANTHER" id="PTHR43707:SF6">
    <property type="entry name" value="ATP PHOSPHORIBOSYLTRANSFERASE REGULATORY SUBUNIT"/>
    <property type="match status" value="1"/>
</dbReference>
<dbReference type="GO" id="GO:0006427">
    <property type="term" value="P:histidyl-tRNA aminoacylation"/>
    <property type="evidence" value="ECO:0007669"/>
    <property type="project" value="TreeGrafter"/>
</dbReference>
<evidence type="ECO:0000256" key="5">
    <source>
        <dbReference type="ARBA" id="ARBA00022490"/>
    </source>
</evidence>
<accession>A0A2V3VZC9</accession>
<comment type="pathway">
    <text evidence="2 9">Amino-acid biosynthesis; L-histidine biosynthesis; L-histidine from 5-phospho-alpha-D-ribose 1-diphosphate: step 1/9.</text>
</comment>
<dbReference type="SUPFAM" id="SSF55681">
    <property type="entry name" value="Class II aaRS and biotin synthetases"/>
    <property type="match status" value="1"/>
</dbReference>
<name>A0A2V3VZC9_9BACI</name>
<reference evidence="12 13" key="1">
    <citation type="submission" date="2018-05" db="EMBL/GenBank/DDBJ databases">
        <title>Genomic Encyclopedia of Type Strains, Phase IV (KMG-IV): sequencing the most valuable type-strain genomes for metagenomic binning, comparative biology and taxonomic classification.</title>
        <authorList>
            <person name="Goeker M."/>
        </authorList>
    </citation>
    <scope>NUCLEOTIDE SEQUENCE [LARGE SCALE GENOMIC DNA]</scope>
    <source>
        <strain evidence="12 13">DSM 28556</strain>
    </source>
</reference>
<feature type="binding site" evidence="10">
    <location>
        <position position="122"/>
    </location>
    <ligand>
        <name>L-histidine</name>
        <dbReference type="ChEBI" id="CHEBI:57595"/>
    </ligand>
</feature>
<dbReference type="RefSeq" id="WP_110395679.1">
    <property type="nucleotide sequence ID" value="NZ_JBHUHB010000001.1"/>
</dbReference>